<dbReference type="SUPFAM" id="SSF53474">
    <property type="entry name" value="alpha/beta-Hydrolases"/>
    <property type="match status" value="1"/>
</dbReference>
<dbReference type="InterPro" id="IPR050300">
    <property type="entry name" value="GDXG_lipolytic_enzyme"/>
</dbReference>
<dbReference type="Gene3D" id="3.40.50.1820">
    <property type="entry name" value="alpha/beta hydrolase"/>
    <property type="match status" value="1"/>
</dbReference>
<dbReference type="Pfam" id="PF07859">
    <property type="entry name" value="Abhydrolase_3"/>
    <property type="match status" value="1"/>
</dbReference>
<dbReference type="PANTHER" id="PTHR48081:SF8">
    <property type="entry name" value="ALPHA_BETA HYDROLASE FOLD-3 DOMAIN-CONTAINING PROTEIN-RELATED"/>
    <property type="match status" value="1"/>
</dbReference>
<reference evidence="3" key="1">
    <citation type="submission" date="2018-05" db="EMBL/GenBank/DDBJ databases">
        <authorList>
            <person name="Lanie J.A."/>
            <person name="Ng W.-L."/>
            <person name="Kazmierczak K.M."/>
            <person name="Andrzejewski T.M."/>
            <person name="Davidsen T.M."/>
            <person name="Wayne K.J."/>
            <person name="Tettelin H."/>
            <person name="Glass J.I."/>
            <person name="Rusch D."/>
            <person name="Podicherti R."/>
            <person name="Tsui H.-C.T."/>
            <person name="Winkler M.E."/>
        </authorList>
    </citation>
    <scope>NUCLEOTIDE SEQUENCE</scope>
</reference>
<dbReference type="GO" id="GO:0016787">
    <property type="term" value="F:hydrolase activity"/>
    <property type="evidence" value="ECO:0007669"/>
    <property type="project" value="UniProtKB-KW"/>
</dbReference>
<dbReference type="EMBL" id="UINC01002179">
    <property type="protein sequence ID" value="SUZ93820.1"/>
    <property type="molecule type" value="Genomic_DNA"/>
</dbReference>
<evidence type="ECO:0000313" key="3">
    <source>
        <dbReference type="EMBL" id="SUZ93820.1"/>
    </source>
</evidence>
<accession>A0A381RPL7</accession>
<proteinExistence type="predicted"/>
<protein>
    <recommendedName>
        <fullName evidence="2">Alpha/beta hydrolase fold-3 domain-containing protein</fullName>
    </recommendedName>
</protein>
<organism evidence="3">
    <name type="scientific">marine metagenome</name>
    <dbReference type="NCBI Taxonomy" id="408172"/>
    <lineage>
        <taxon>unclassified sequences</taxon>
        <taxon>metagenomes</taxon>
        <taxon>ecological metagenomes</taxon>
    </lineage>
</organism>
<name>A0A381RPL7_9ZZZZ</name>
<dbReference type="InterPro" id="IPR029058">
    <property type="entry name" value="AB_hydrolase_fold"/>
</dbReference>
<gene>
    <name evidence="3" type="ORF">METZ01_LOCUS46674</name>
</gene>
<feature type="domain" description="Alpha/beta hydrolase fold-3" evidence="2">
    <location>
        <begin position="77"/>
        <end position="283"/>
    </location>
</feature>
<dbReference type="PANTHER" id="PTHR48081">
    <property type="entry name" value="AB HYDROLASE SUPERFAMILY PROTEIN C4A8.06C"/>
    <property type="match status" value="1"/>
</dbReference>
<evidence type="ECO:0000256" key="1">
    <source>
        <dbReference type="ARBA" id="ARBA00022801"/>
    </source>
</evidence>
<sequence length="306" mass="33733">MSSEQNSIVIKHMEKTVERFYSIEDERLGMKHFRYVMDDYFAADESIKCCGDVIPVSADGVYSLWVTAEGSDPKKRILYLHGGGYVIGTPRGYLPLASHLSKATGASVLLIDYRLSPEDQFPAAVEDAKTAFKWMLKNGPDGASECSKSFISGDSAGGGLAVSTTLALKDDGDKLPNAIMPISPWVEMDPVSKSYEDNKDIDPFVSLDGIAWFSSVYVGNEEDRSNPYASPLYGSFKDFPPMLIQVGTREVLLDDSKKLSEKAKEEGCNVEIQIYDDMIHIFQGFAPFLPEANEALESIGKFISDK</sequence>
<keyword evidence="1" id="KW-0378">Hydrolase</keyword>
<dbReference type="AlphaFoldDB" id="A0A381RPL7"/>
<dbReference type="InterPro" id="IPR013094">
    <property type="entry name" value="AB_hydrolase_3"/>
</dbReference>
<evidence type="ECO:0000259" key="2">
    <source>
        <dbReference type="Pfam" id="PF07859"/>
    </source>
</evidence>